<keyword evidence="6 8" id="KW-0456">Lyase</keyword>
<evidence type="ECO:0000256" key="2">
    <source>
        <dbReference type="ARBA" id="ARBA00022485"/>
    </source>
</evidence>
<feature type="domain" description="Fe-S hydro-lyase tartrate dehydratase alpha-type catalytic" evidence="7">
    <location>
        <begin position="11"/>
        <end position="277"/>
    </location>
</feature>
<organism evidence="8 9">
    <name type="scientific">candidate division WOR_3 bacterium SM23_60</name>
    <dbReference type="NCBI Taxonomy" id="1703780"/>
    <lineage>
        <taxon>Bacteria</taxon>
        <taxon>Bacteria division WOR-3</taxon>
    </lineage>
</organism>
<evidence type="ECO:0000256" key="4">
    <source>
        <dbReference type="ARBA" id="ARBA00023004"/>
    </source>
</evidence>
<dbReference type="PATRIC" id="fig|1703780.3.peg.2904"/>
<keyword evidence="4" id="KW-0408">Iron</keyword>
<keyword evidence="3" id="KW-0479">Metal-binding</keyword>
<dbReference type="PANTHER" id="PTHR30389:SF17">
    <property type="entry name" value="L(+)-TARTRATE DEHYDRATASE SUBUNIT ALPHA-RELATED"/>
    <property type="match status" value="1"/>
</dbReference>
<dbReference type="Pfam" id="PF05681">
    <property type="entry name" value="Fumerase"/>
    <property type="match status" value="1"/>
</dbReference>
<evidence type="ECO:0000256" key="1">
    <source>
        <dbReference type="ARBA" id="ARBA00008876"/>
    </source>
</evidence>
<accession>A0A0S8GFK0</accession>
<gene>
    <name evidence="8" type="ORF">AMJ87_06625</name>
</gene>
<dbReference type="InterPro" id="IPR004646">
    <property type="entry name" value="Fe-S_hydro-lyase_TtdA-typ_cat"/>
</dbReference>
<evidence type="ECO:0000313" key="9">
    <source>
        <dbReference type="Proteomes" id="UP000051096"/>
    </source>
</evidence>
<dbReference type="GO" id="GO:0004333">
    <property type="term" value="F:fumarate hydratase activity"/>
    <property type="evidence" value="ECO:0007669"/>
    <property type="project" value="UniProtKB-EC"/>
</dbReference>
<evidence type="ECO:0000313" key="8">
    <source>
        <dbReference type="EMBL" id="KPK71799.1"/>
    </source>
</evidence>
<dbReference type="EMBL" id="LJUO01000053">
    <property type="protein sequence ID" value="KPK71799.1"/>
    <property type="molecule type" value="Genomic_DNA"/>
</dbReference>
<keyword evidence="5" id="KW-0411">Iron-sulfur</keyword>
<proteinExistence type="inferred from homology"/>
<name>A0A0S8GFK0_UNCW3</name>
<dbReference type="Proteomes" id="UP000051096">
    <property type="component" value="Unassembled WGS sequence"/>
</dbReference>
<dbReference type="InterPro" id="IPR051208">
    <property type="entry name" value="Class-I_Fumarase/Tartrate_DH"/>
</dbReference>
<evidence type="ECO:0000256" key="5">
    <source>
        <dbReference type="ARBA" id="ARBA00023014"/>
    </source>
</evidence>
<sequence>MREVDYNLVVDTVAKLCMDANYFLGDDVVNALKQGLEQEESVTGKNILNQLLTNAEIARTEKVPICQDTGFAVVFLDIGEDVHVKGNIVRAINDGVRKGYTEGYLRKSIVADPVRGKNTGDNTPAIIHTTIVPGDKIKIAIAPKGGGSENMSEVKMMKPADGIEGVKDFVLDRVARSSSNPCPPNVIGVGIGGTFEYVAFLAKKALLRDIGQRHPDPFYADVERELLERINKLGIGPMGLGGRITALDVFIEVHPRHIASFPVAVNTNCHAARHKTALI</sequence>
<dbReference type="EC" id="4.2.1.2" evidence="8"/>
<dbReference type="GO" id="GO:0046872">
    <property type="term" value="F:metal ion binding"/>
    <property type="evidence" value="ECO:0007669"/>
    <property type="project" value="UniProtKB-KW"/>
</dbReference>
<dbReference type="NCBIfam" id="TIGR00722">
    <property type="entry name" value="ttdA_fumA_fumB"/>
    <property type="match status" value="1"/>
</dbReference>
<dbReference type="NCBIfam" id="NF004885">
    <property type="entry name" value="PRK06246.1"/>
    <property type="match status" value="1"/>
</dbReference>
<comment type="similarity">
    <text evidence="1">Belongs to the class-I fumarase family.</text>
</comment>
<evidence type="ECO:0000256" key="6">
    <source>
        <dbReference type="ARBA" id="ARBA00023239"/>
    </source>
</evidence>
<comment type="caution">
    <text evidence="8">The sequence shown here is derived from an EMBL/GenBank/DDBJ whole genome shotgun (WGS) entry which is preliminary data.</text>
</comment>
<reference evidence="8 9" key="1">
    <citation type="journal article" date="2015" name="Microbiome">
        <title>Genomic resolution of linkages in carbon, nitrogen, and sulfur cycling among widespread estuary sediment bacteria.</title>
        <authorList>
            <person name="Baker B.J."/>
            <person name="Lazar C.S."/>
            <person name="Teske A.P."/>
            <person name="Dick G.J."/>
        </authorList>
    </citation>
    <scope>NUCLEOTIDE SEQUENCE [LARGE SCALE GENOMIC DNA]</scope>
    <source>
        <strain evidence="8">SM23_60</strain>
    </source>
</reference>
<evidence type="ECO:0000259" key="7">
    <source>
        <dbReference type="Pfam" id="PF05681"/>
    </source>
</evidence>
<evidence type="ECO:0000256" key="3">
    <source>
        <dbReference type="ARBA" id="ARBA00022723"/>
    </source>
</evidence>
<dbReference type="PANTHER" id="PTHR30389">
    <property type="entry name" value="FUMARATE HYDRATASE-RELATED"/>
    <property type="match status" value="1"/>
</dbReference>
<dbReference type="GO" id="GO:0051539">
    <property type="term" value="F:4 iron, 4 sulfur cluster binding"/>
    <property type="evidence" value="ECO:0007669"/>
    <property type="project" value="UniProtKB-KW"/>
</dbReference>
<keyword evidence="2" id="KW-0004">4Fe-4S</keyword>
<dbReference type="AlphaFoldDB" id="A0A0S8GFK0"/>
<protein>
    <submittedName>
        <fullName evidence="8">Fumarate hydratase</fullName>
        <ecNumber evidence="8">4.2.1.2</ecNumber>
    </submittedName>
</protein>